<dbReference type="InterPro" id="IPR050134">
    <property type="entry name" value="NAD-dep_sirtuin_deacylases"/>
</dbReference>
<dbReference type="InterPro" id="IPR026590">
    <property type="entry name" value="Ssirtuin_cat_dom"/>
</dbReference>
<reference evidence="8 9" key="1">
    <citation type="submission" date="2020-07" db="EMBL/GenBank/DDBJ databases">
        <title>Sequencing the genomes of 1000 actinobacteria strains.</title>
        <authorList>
            <person name="Klenk H.-P."/>
        </authorList>
    </citation>
    <scope>NUCLEOTIDE SEQUENCE [LARGE SCALE GENOMIC DNA]</scope>
    <source>
        <strain evidence="8 9">DSM 45278</strain>
    </source>
</reference>
<evidence type="ECO:0000256" key="4">
    <source>
        <dbReference type="ARBA" id="ARBA00023027"/>
    </source>
</evidence>
<evidence type="ECO:0000259" key="7">
    <source>
        <dbReference type="PROSITE" id="PS50305"/>
    </source>
</evidence>
<gene>
    <name evidence="5" type="primary">cobB</name>
    <name evidence="8" type="ORF">HNR06_000692</name>
</gene>
<dbReference type="HAMAP" id="MF_01967">
    <property type="entry name" value="Sirtuin_ClassII"/>
    <property type="match status" value="1"/>
</dbReference>
<evidence type="ECO:0000256" key="6">
    <source>
        <dbReference type="PROSITE-ProRule" id="PRU00236"/>
    </source>
</evidence>
<dbReference type="EC" id="2.3.1.286" evidence="5"/>
<evidence type="ECO:0000313" key="8">
    <source>
        <dbReference type="EMBL" id="NYH51103.1"/>
    </source>
</evidence>
<sequence length="297" mass="31199">MRNTLDADDPQVLASRMREALGEGPVVALTGAGLSTDSGIPDYRGPDSPPRKPMTYQQFVGDAAFRRHYWARNHVGWRHVHRTLPNDGHRALAVLESSGALAGVITQNVDTLHEKAGSRRVIDLHGRYDRVVCMSCSEVTARDALAERLGALNPGFADGVPDVEVAPDADAALAATEGFRVADCESCGGVLKPDIVYFGENVPKARVMEGYDLVDGASALLVAGSSLTVFSGRRYVKRAVERGMPVVVLNRGGTRADDVAALTVAAGCSEVLSALAGVYAGGPGPDRAPAPAARVTG</sequence>
<feature type="binding site" evidence="5 6">
    <location>
        <position position="136"/>
    </location>
    <ligand>
        <name>Zn(2+)</name>
        <dbReference type="ChEBI" id="CHEBI:29105"/>
    </ligand>
</feature>
<comment type="subcellular location">
    <subcellularLocation>
        <location evidence="5">Cytoplasm</location>
    </subcellularLocation>
</comment>
<comment type="caution">
    <text evidence="8">The sequence shown here is derived from an EMBL/GenBank/DDBJ whole genome shotgun (WGS) entry which is preliminary data.</text>
</comment>
<feature type="binding site" evidence="5 6">
    <location>
        <position position="184"/>
    </location>
    <ligand>
        <name>Zn(2+)</name>
        <dbReference type="ChEBI" id="CHEBI:29105"/>
    </ligand>
</feature>
<dbReference type="Pfam" id="PF02146">
    <property type="entry name" value="SIR2"/>
    <property type="match status" value="1"/>
</dbReference>
<dbReference type="AlphaFoldDB" id="A0A7Y9XAR1"/>
<dbReference type="GO" id="GO:0005737">
    <property type="term" value="C:cytoplasm"/>
    <property type="evidence" value="ECO:0007669"/>
    <property type="project" value="UniProtKB-SubCell"/>
</dbReference>
<feature type="binding site" evidence="5 6">
    <location>
        <position position="187"/>
    </location>
    <ligand>
        <name>Zn(2+)</name>
        <dbReference type="ChEBI" id="CHEBI:29105"/>
    </ligand>
</feature>
<feature type="binding site" evidence="5">
    <location>
        <begin position="107"/>
        <end position="110"/>
    </location>
    <ligand>
        <name>NAD(+)</name>
        <dbReference type="ChEBI" id="CHEBI:57540"/>
    </ligand>
</feature>
<dbReference type="PROSITE" id="PS50305">
    <property type="entry name" value="SIRTUIN"/>
    <property type="match status" value="1"/>
</dbReference>
<dbReference type="GO" id="GO:0070403">
    <property type="term" value="F:NAD+ binding"/>
    <property type="evidence" value="ECO:0007669"/>
    <property type="project" value="UniProtKB-UniRule"/>
</dbReference>
<keyword evidence="1 5" id="KW-0808">Transferase</keyword>
<comment type="function">
    <text evidence="5">NAD-dependent protein deacetylase which modulates the activities of several enzymes which are inactive in their acetylated form.</text>
</comment>
<dbReference type="InterPro" id="IPR029035">
    <property type="entry name" value="DHS-like_NAD/FAD-binding_dom"/>
</dbReference>
<proteinExistence type="inferred from homology"/>
<dbReference type="SUPFAM" id="SSF52467">
    <property type="entry name" value="DHS-like NAD/FAD-binding domain"/>
    <property type="match status" value="1"/>
</dbReference>
<dbReference type="GO" id="GO:0017136">
    <property type="term" value="F:histone deacetylase activity, NAD-dependent"/>
    <property type="evidence" value="ECO:0007669"/>
    <property type="project" value="TreeGrafter"/>
</dbReference>
<organism evidence="8 9">
    <name type="scientific">Nocardiopsis sinuspersici</name>
    <dbReference type="NCBI Taxonomy" id="501010"/>
    <lineage>
        <taxon>Bacteria</taxon>
        <taxon>Bacillati</taxon>
        <taxon>Actinomycetota</taxon>
        <taxon>Actinomycetes</taxon>
        <taxon>Streptosporangiales</taxon>
        <taxon>Nocardiopsidaceae</taxon>
        <taxon>Nocardiopsis</taxon>
    </lineage>
</organism>
<dbReference type="InterPro" id="IPR026587">
    <property type="entry name" value="Sirtuin_class_II"/>
</dbReference>
<comment type="similarity">
    <text evidence="5">Belongs to the sirtuin family. Class II subfamily.</text>
</comment>
<keyword evidence="4 5" id="KW-0520">NAD</keyword>
<dbReference type="PANTHER" id="PTHR11085">
    <property type="entry name" value="NAD-DEPENDENT PROTEIN DEACYLASE SIRTUIN-5, MITOCHONDRIAL-RELATED"/>
    <property type="match status" value="1"/>
</dbReference>
<protein>
    <recommendedName>
        <fullName evidence="5">NAD-dependent protein deacetylase</fullName>
        <ecNumber evidence="5">2.3.1.286</ecNumber>
    </recommendedName>
    <alternativeName>
        <fullName evidence="5">Regulatory protein SIR2 homolog</fullName>
    </alternativeName>
</protein>
<keyword evidence="2 5" id="KW-0479">Metal-binding</keyword>
<dbReference type="Gene3D" id="3.30.1600.10">
    <property type="entry name" value="SIR2/SIRT2 'Small Domain"/>
    <property type="match status" value="1"/>
</dbReference>
<dbReference type="InterPro" id="IPR003000">
    <property type="entry name" value="Sirtuin"/>
</dbReference>
<dbReference type="PANTHER" id="PTHR11085:SF10">
    <property type="entry name" value="NAD-DEPENDENT PROTEIN DEACYLASE SIRTUIN-5, MITOCHONDRIAL-RELATED"/>
    <property type="match status" value="1"/>
</dbReference>
<evidence type="ECO:0000256" key="2">
    <source>
        <dbReference type="ARBA" id="ARBA00022723"/>
    </source>
</evidence>
<feature type="domain" description="Deacetylase sirtuin-type" evidence="7">
    <location>
        <begin position="3"/>
        <end position="297"/>
    </location>
</feature>
<feature type="binding site" evidence="5">
    <location>
        <begin position="31"/>
        <end position="51"/>
    </location>
    <ligand>
        <name>NAD(+)</name>
        <dbReference type="ChEBI" id="CHEBI:57540"/>
    </ligand>
</feature>
<accession>A0A7Y9XAR1</accession>
<evidence type="ECO:0000256" key="3">
    <source>
        <dbReference type="ARBA" id="ARBA00022833"/>
    </source>
</evidence>
<feature type="binding site" evidence="5">
    <location>
        <position position="268"/>
    </location>
    <ligand>
        <name>NAD(+)</name>
        <dbReference type="ChEBI" id="CHEBI:57540"/>
    </ligand>
</feature>
<feature type="binding site" evidence="5">
    <location>
        <begin position="250"/>
        <end position="252"/>
    </location>
    <ligand>
        <name>NAD(+)</name>
        <dbReference type="ChEBI" id="CHEBI:57540"/>
    </ligand>
</feature>
<name>A0A7Y9XAR1_9ACTN</name>
<dbReference type="Proteomes" id="UP000584931">
    <property type="component" value="Unassembled WGS sequence"/>
</dbReference>
<evidence type="ECO:0000256" key="5">
    <source>
        <dbReference type="HAMAP-Rule" id="MF_01967"/>
    </source>
</evidence>
<dbReference type="EMBL" id="JACCHL010000001">
    <property type="protein sequence ID" value="NYH51103.1"/>
    <property type="molecule type" value="Genomic_DNA"/>
</dbReference>
<feature type="binding site" evidence="5 6">
    <location>
        <position position="133"/>
    </location>
    <ligand>
        <name>Zn(2+)</name>
        <dbReference type="ChEBI" id="CHEBI:29105"/>
    </ligand>
</feature>
<comment type="cofactor">
    <cofactor evidence="5">
        <name>Zn(2+)</name>
        <dbReference type="ChEBI" id="CHEBI:29105"/>
    </cofactor>
    <text evidence="5">Binds 1 zinc ion per subunit.</text>
</comment>
<evidence type="ECO:0000256" key="1">
    <source>
        <dbReference type="ARBA" id="ARBA00022679"/>
    </source>
</evidence>
<dbReference type="GO" id="GO:0008270">
    <property type="term" value="F:zinc ion binding"/>
    <property type="evidence" value="ECO:0007669"/>
    <property type="project" value="UniProtKB-UniRule"/>
</dbReference>
<comment type="catalytic activity">
    <reaction evidence="5">
        <text>N(6)-acetyl-L-lysyl-[protein] + NAD(+) + H2O = 2''-O-acetyl-ADP-D-ribose + nicotinamide + L-lysyl-[protein]</text>
        <dbReference type="Rhea" id="RHEA:43636"/>
        <dbReference type="Rhea" id="RHEA-COMP:9752"/>
        <dbReference type="Rhea" id="RHEA-COMP:10731"/>
        <dbReference type="ChEBI" id="CHEBI:15377"/>
        <dbReference type="ChEBI" id="CHEBI:17154"/>
        <dbReference type="ChEBI" id="CHEBI:29969"/>
        <dbReference type="ChEBI" id="CHEBI:57540"/>
        <dbReference type="ChEBI" id="CHEBI:61930"/>
        <dbReference type="ChEBI" id="CHEBI:83767"/>
        <dbReference type="EC" id="2.3.1.286"/>
    </reaction>
</comment>
<evidence type="ECO:0000313" key="9">
    <source>
        <dbReference type="Proteomes" id="UP000584931"/>
    </source>
</evidence>
<dbReference type="RefSeq" id="WP_179809136.1">
    <property type="nucleotide sequence ID" value="NZ_JACCHL010000001.1"/>
</dbReference>
<dbReference type="Gene3D" id="3.40.50.1220">
    <property type="entry name" value="TPP-binding domain"/>
    <property type="match status" value="1"/>
</dbReference>
<keyword evidence="5" id="KW-0963">Cytoplasm</keyword>
<dbReference type="InterPro" id="IPR026591">
    <property type="entry name" value="Sirtuin_cat_small_dom_sf"/>
</dbReference>
<feature type="binding site" evidence="5">
    <location>
        <begin position="224"/>
        <end position="226"/>
    </location>
    <ligand>
        <name>NAD(+)</name>
        <dbReference type="ChEBI" id="CHEBI:57540"/>
    </ligand>
</feature>
<feature type="active site" description="Proton acceptor" evidence="5 6">
    <location>
        <position position="125"/>
    </location>
</feature>
<keyword evidence="3 5" id="KW-0862">Zinc</keyword>